<dbReference type="Proteomes" id="UP000708338">
    <property type="component" value="Unassembled WGS sequence"/>
</dbReference>
<reference evidence="3" key="1">
    <citation type="journal article" date="2021" name="Gut Microbes">
        <title>A synthetic consortium of 100 gut commensals modulates the composition and function in a colon model of the microbiome of elderly subjects.</title>
        <authorList>
            <person name="Perez M."/>
            <person name="Ntemiri A."/>
            <person name="Tan H."/>
            <person name="Harris H.M.B."/>
            <person name="Roager H.M."/>
            <person name="Ribiere C."/>
            <person name="O'Toole P.W."/>
        </authorList>
    </citation>
    <scope>NUCLEOTIDE SEQUENCE</scope>
    <source>
        <strain evidence="3">MCC335</strain>
    </source>
</reference>
<dbReference type="Pfam" id="PF06889">
    <property type="entry name" value="DUF1266"/>
    <property type="match status" value="1"/>
</dbReference>
<evidence type="ECO:0000259" key="2">
    <source>
        <dbReference type="Pfam" id="PF06889"/>
    </source>
</evidence>
<comment type="caution">
    <text evidence="3">The sequence shown here is derived from an EMBL/GenBank/DDBJ whole genome shotgun (WGS) entry which is preliminary data.</text>
</comment>
<evidence type="ECO:0000313" key="3">
    <source>
        <dbReference type="EMBL" id="MBT9811690.1"/>
    </source>
</evidence>
<evidence type="ECO:0000313" key="4">
    <source>
        <dbReference type="Proteomes" id="UP000708338"/>
    </source>
</evidence>
<name>A0AA41K7Q0_9FIRM</name>
<evidence type="ECO:0000256" key="1">
    <source>
        <dbReference type="ARBA" id="ARBA00022737"/>
    </source>
</evidence>
<accession>A0AA41K7Q0</accession>
<keyword evidence="1" id="KW-0677">Repeat</keyword>
<feature type="domain" description="DUF1266" evidence="2">
    <location>
        <begin position="194"/>
        <end position="287"/>
    </location>
</feature>
<dbReference type="SUPFAM" id="SSF69360">
    <property type="entry name" value="Cell wall binding repeat"/>
    <property type="match status" value="1"/>
</dbReference>
<dbReference type="AlphaFoldDB" id="A0AA41K7Q0"/>
<dbReference type="EMBL" id="WQPS01000029">
    <property type="protein sequence ID" value="MBT9811690.1"/>
    <property type="molecule type" value="Genomic_DNA"/>
</dbReference>
<dbReference type="Gene3D" id="2.10.270.10">
    <property type="entry name" value="Cholin Binding"/>
    <property type="match status" value="1"/>
</dbReference>
<organism evidence="3 4">
    <name type="scientific">Enterocloster citroniae</name>
    <dbReference type="NCBI Taxonomy" id="358743"/>
    <lineage>
        <taxon>Bacteria</taxon>
        <taxon>Bacillati</taxon>
        <taxon>Bacillota</taxon>
        <taxon>Clostridia</taxon>
        <taxon>Lachnospirales</taxon>
        <taxon>Lachnospiraceae</taxon>
        <taxon>Enterocloster</taxon>
    </lineage>
</organism>
<dbReference type="InterPro" id="IPR018337">
    <property type="entry name" value="Cell_wall/Cho-bd_repeat"/>
</dbReference>
<sequence>MNGEGGFVMRNVLMAFVTLTLTLSVAFASYAMDGWRQQEGGWYYYQNEQRLADQWINENGDTYYLGPDGRMLTGNHLIDGYLYSFMSDGKLFKYTGTDVWRDHKVITTDGRGVLAAMDQEDALFGSTCVQWMDQTYGIHTKYKDEKEVWADLHFTQLPSDETLMARDWGITDKEGGISMVNHLFSEGVATDDKAVKAWDFSRAMMLCSSMRGARWMDMVEYRTMQYAMAPTIQQSFSSWEDFFDHYMTAYRQWDSSVGHGESKEREAAYEQIKKVMDQNDEDKWIPWDKALVKYW</sequence>
<dbReference type="InterPro" id="IPR009677">
    <property type="entry name" value="DUF1266"/>
</dbReference>
<dbReference type="Pfam" id="PF19085">
    <property type="entry name" value="Choline_bind_2"/>
    <property type="match status" value="1"/>
</dbReference>
<protein>
    <submittedName>
        <fullName evidence="3">DUF1266 domain-containing protein</fullName>
    </submittedName>
</protein>
<gene>
    <name evidence="3" type="ORF">GPL26_18895</name>
</gene>
<proteinExistence type="predicted"/>